<dbReference type="OrthoDB" id="9757917at2"/>
<dbReference type="GO" id="GO:0004386">
    <property type="term" value="F:helicase activity"/>
    <property type="evidence" value="ECO:0007669"/>
    <property type="project" value="UniProtKB-KW"/>
</dbReference>
<dbReference type="PANTHER" id="PTHR10887:SF495">
    <property type="entry name" value="HELICASE SENATAXIN ISOFORM X1-RELATED"/>
    <property type="match status" value="1"/>
</dbReference>
<keyword evidence="3" id="KW-0067">ATP-binding</keyword>
<dbReference type="SUPFAM" id="SSF52540">
    <property type="entry name" value="P-loop containing nucleoside triphosphate hydrolases"/>
    <property type="match status" value="1"/>
</dbReference>
<dbReference type="InterPro" id="IPR047187">
    <property type="entry name" value="SF1_C_Upf1"/>
</dbReference>
<organism evidence="3 4">
    <name type="scientific">Aquimarina amphilecti</name>
    <dbReference type="NCBI Taxonomy" id="1038014"/>
    <lineage>
        <taxon>Bacteria</taxon>
        <taxon>Pseudomonadati</taxon>
        <taxon>Bacteroidota</taxon>
        <taxon>Flavobacteriia</taxon>
        <taxon>Flavobacteriales</taxon>
        <taxon>Flavobacteriaceae</taxon>
        <taxon>Aquimarina</taxon>
    </lineage>
</organism>
<dbReference type="PANTHER" id="PTHR10887">
    <property type="entry name" value="DNA2/NAM7 HELICASE FAMILY"/>
    <property type="match status" value="1"/>
</dbReference>
<proteinExistence type="predicted"/>
<name>A0A1H7SCB9_AQUAM</name>
<dbReference type="AlphaFoldDB" id="A0A1H7SCB9"/>
<dbReference type="InterPro" id="IPR041677">
    <property type="entry name" value="DNA2/NAM7_AAA_11"/>
</dbReference>
<evidence type="ECO:0000259" key="2">
    <source>
        <dbReference type="Pfam" id="PF13087"/>
    </source>
</evidence>
<accession>A0A1H7SCB9</accession>
<keyword evidence="3" id="KW-0547">Nucleotide-binding</keyword>
<dbReference type="EMBL" id="FOAB01000005">
    <property type="protein sequence ID" value="SEL70270.1"/>
    <property type="molecule type" value="Genomic_DNA"/>
</dbReference>
<evidence type="ECO:0000313" key="4">
    <source>
        <dbReference type="Proteomes" id="UP000198521"/>
    </source>
</evidence>
<evidence type="ECO:0000313" key="3">
    <source>
        <dbReference type="EMBL" id="SEL70270.1"/>
    </source>
</evidence>
<feature type="domain" description="DNA2/NAM7 helicase helicase" evidence="1">
    <location>
        <begin position="262"/>
        <end position="555"/>
    </location>
</feature>
<feature type="domain" description="DNA2/NAM7 helicase-like C-terminal" evidence="2">
    <location>
        <begin position="593"/>
        <end position="768"/>
    </location>
</feature>
<dbReference type="InterPro" id="IPR045055">
    <property type="entry name" value="DNA2/NAM7-like"/>
</dbReference>
<gene>
    <name evidence="3" type="ORF">SAMN04487910_3108</name>
</gene>
<dbReference type="Pfam" id="PF13087">
    <property type="entry name" value="AAA_12"/>
    <property type="match status" value="1"/>
</dbReference>
<keyword evidence="4" id="KW-1185">Reference proteome</keyword>
<dbReference type="Proteomes" id="UP000198521">
    <property type="component" value="Unassembled WGS sequence"/>
</dbReference>
<evidence type="ECO:0000259" key="1">
    <source>
        <dbReference type="Pfam" id="PF13086"/>
    </source>
</evidence>
<sequence length="905" mass="105310">MHIEKVLSYYQECYKQEFRDNDILNFLGTKVHKRFFLNTIDQLYREDDSIFMKTNFGEELYKYLEIHRKEKTFIACSFFITGKLTFLGKKRTICAPLIVTPATLEINNEALYHVNYNFDENRANDALLNVLKSNFNLDDSFVLEIKSLINDQEPSRQDISVIAKKLKEFVKIDTNDLEILPELISGEKLRSHLKLPSLKLLPSIALGIVEKSKSSRDVLHEIDEIKERHLFNDTLRGFFSRRRIEIKKEQKSKETVYVPSNLSESQLDIIQAVKTNDVTVVIGPPGTGKSYTIASLALDQVYHNKSVLICSKSDQAVDVLQDKIIHDLGVKGLSIRAGSGRSHRATLRKKIESITRFRKSGGDYFIPKKQSEIDYAKNKIQEISEEIKERESREIKNAELFLDYNPSFFKKLKRKYVSKQVLKEYPFWQLIELLDHYIHQKNKLIKEIISLKYKDKISSLLQKDRTFSQLLKLIKTKDIVERDRLFQDINFISVLQCLPIWITKSTDVSDVFPLENNIFDVAIIDEASQCDITTMIPVLARAKKVVIVGDPKQLRHVSFLSRQVMESTADNYGLIKGEDVMNYRETSFLDYAMERLPSNTNVHFLDEHYRSVPSIIRYSNQKFYFDKLKVMSDLQIHHKSSAVHWVFCEGEKLKDGTNLKEAEKILEDVQEVIDNEINVAAGVATTIGILSPFRDQVNHLKNKIEEYDLAAIKKHKIAVGTPFEFQGEERDQMYITFTIDNNISSSVFQYLDREDVFNVSITRAKQKQFLYYSFDAKNFKNKHLLIDYLSETRIHHQHNKTEEYIDNFATEVHEELIQLGIDEQDIMVNYSLAGYIMDILVTFNQKTICIDLVGYPGTLEKTFSIEQYKTLFRTKIPIITIPYAYWLHNKEACLDHIAKKVRIKK</sequence>
<dbReference type="Gene3D" id="3.40.50.300">
    <property type="entry name" value="P-loop containing nucleotide triphosphate hydrolases"/>
    <property type="match status" value="2"/>
</dbReference>
<dbReference type="STRING" id="1038014.SAMN04487910_3108"/>
<dbReference type="CDD" id="cd18808">
    <property type="entry name" value="SF1_C_Upf1"/>
    <property type="match status" value="1"/>
</dbReference>
<dbReference type="InterPro" id="IPR027417">
    <property type="entry name" value="P-loop_NTPase"/>
</dbReference>
<keyword evidence="3" id="KW-0347">Helicase</keyword>
<keyword evidence="3" id="KW-0378">Hydrolase</keyword>
<dbReference type="RefSeq" id="WP_091410138.1">
    <property type="nucleotide sequence ID" value="NZ_FOAB01000005.1"/>
</dbReference>
<reference evidence="3 4" key="1">
    <citation type="submission" date="2016-10" db="EMBL/GenBank/DDBJ databases">
        <authorList>
            <person name="de Groot N.N."/>
        </authorList>
    </citation>
    <scope>NUCLEOTIDE SEQUENCE [LARGE SCALE GENOMIC DNA]</scope>
    <source>
        <strain evidence="3 4">DSM 25232</strain>
    </source>
</reference>
<dbReference type="Pfam" id="PF13086">
    <property type="entry name" value="AAA_11"/>
    <property type="match status" value="1"/>
</dbReference>
<protein>
    <submittedName>
        <fullName evidence="3">Superfamily I DNA and/or RNA helicase</fullName>
    </submittedName>
</protein>
<dbReference type="InterPro" id="IPR041679">
    <property type="entry name" value="DNA2/NAM7-like_C"/>
</dbReference>